<reference evidence="1" key="1">
    <citation type="submission" date="2021-05" db="EMBL/GenBank/DDBJ databases">
        <title>Comparative genomics of three Colletotrichum scovillei strains and genetic complementation revealed genes involved fungal growth and virulence on chili pepper.</title>
        <authorList>
            <person name="Hsieh D.-K."/>
            <person name="Chuang S.-C."/>
            <person name="Chen C.-Y."/>
            <person name="Chao Y.-T."/>
            <person name="Lu M.-Y.J."/>
            <person name="Lee M.-H."/>
            <person name="Shih M.-C."/>
        </authorList>
    </citation>
    <scope>NUCLEOTIDE SEQUENCE</scope>
    <source>
        <strain evidence="1">Coll-153</strain>
    </source>
</reference>
<dbReference type="Proteomes" id="UP000699042">
    <property type="component" value="Unassembled WGS sequence"/>
</dbReference>
<accession>A0A9P7UBF3</accession>
<comment type="caution">
    <text evidence="1">The sequence shown here is derived from an EMBL/GenBank/DDBJ whole genome shotgun (WGS) entry which is preliminary data.</text>
</comment>
<dbReference type="AlphaFoldDB" id="A0A9P7UBF3"/>
<keyword evidence="2" id="KW-1185">Reference proteome</keyword>
<protein>
    <submittedName>
        <fullName evidence="1">Uncharacterized protein</fullName>
    </submittedName>
</protein>
<dbReference type="EMBL" id="JAESDN010000006">
    <property type="protein sequence ID" value="KAG7048206.1"/>
    <property type="molecule type" value="Genomic_DNA"/>
</dbReference>
<name>A0A9P7UBF3_9PEZI</name>
<sequence length="16" mass="1657">MPCAAGLHVACLLTRT</sequence>
<evidence type="ECO:0000313" key="1">
    <source>
        <dbReference type="EMBL" id="KAG7048206.1"/>
    </source>
</evidence>
<proteinExistence type="predicted"/>
<organism evidence="1 2">
    <name type="scientific">Colletotrichum scovillei</name>
    <dbReference type="NCBI Taxonomy" id="1209932"/>
    <lineage>
        <taxon>Eukaryota</taxon>
        <taxon>Fungi</taxon>
        <taxon>Dikarya</taxon>
        <taxon>Ascomycota</taxon>
        <taxon>Pezizomycotina</taxon>
        <taxon>Sordariomycetes</taxon>
        <taxon>Hypocreomycetidae</taxon>
        <taxon>Glomerellales</taxon>
        <taxon>Glomerellaceae</taxon>
        <taxon>Colletotrichum</taxon>
        <taxon>Colletotrichum acutatum species complex</taxon>
    </lineage>
</organism>
<feature type="non-terminal residue" evidence="1">
    <location>
        <position position="16"/>
    </location>
</feature>
<gene>
    <name evidence="1" type="ORF">JMJ77_013850</name>
</gene>
<evidence type="ECO:0000313" key="2">
    <source>
        <dbReference type="Proteomes" id="UP000699042"/>
    </source>
</evidence>